<dbReference type="InterPro" id="IPR016197">
    <property type="entry name" value="Chromo-like_dom_sf"/>
</dbReference>
<evidence type="ECO:0000313" key="4">
    <source>
        <dbReference type="Proteomes" id="UP001232163"/>
    </source>
</evidence>
<dbReference type="Proteomes" id="UP001232163">
    <property type="component" value="Unassembled WGS sequence"/>
</dbReference>
<dbReference type="RefSeq" id="WP_307465488.1">
    <property type="nucleotide sequence ID" value="NZ_JAURUR010000003.1"/>
</dbReference>
<organism evidence="3 4">
    <name type="scientific">Deinococcus enclensis</name>
    <dbReference type="NCBI Taxonomy" id="1049582"/>
    <lineage>
        <taxon>Bacteria</taxon>
        <taxon>Thermotogati</taxon>
        <taxon>Deinococcota</taxon>
        <taxon>Deinococci</taxon>
        <taxon>Deinococcales</taxon>
        <taxon>Deinococcaceae</taxon>
        <taxon>Deinococcus</taxon>
    </lineage>
</organism>
<protein>
    <recommendedName>
        <fullName evidence="2">Tudor domain-containing protein</fullName>
    </recommendedName>
</protein>
<feature type="domain" description="Tudor" evidence="2">
    <location>
        <begin position="52"/>
        <end position="109"/>
    </location>
</feature>
<gene>
    <name evidence="3" type="ORF">QO006_001559</name>
</gene>
<feature type="signal peptide" evidence="1">
    <location>
        <begin position="1"/>
        <end position="17"/>
    </location>
</feature>
<keyword evidence="4" id="KW-1185">Reference proteome</keyword>
<keyword evidence="1" id="KW-0732">Signal</keyword>
<accession>A0ABT9MC26</accession>
<feature type="domain" description="Tudor" evidence="2">
    <location>
        <begin position="118"/>
        <end position="175"/>
    </location>
</feature>
<proteinExistence type="predicted"/>
<evidence type="ECO:0000256" key="1">
    <source>
        <dbReference type="SAM" id="SignalP"/>
    </source>
</evidence>
<name>A0ABT9MC26_9DEIO</name>
<dbReference type="Gene3D" id="2.30.30.140">
    <property type="match status" value="2"/>
</dbReference>
<dbReference type="Pfam" id="PF05641">
    <property type="entry name" value="Agenet"/>
    <property type="match status" value="1"/>
</dbReference>
<evidence type="ECO:0000259" key="2">
    <source>
        <dbReference type="SMART" id="SM00333"/>
    </source>
</evidence>
<sequence>MKRALLSLCVLLSVAGAQPLRDPALPYGSWGEAARETEAAIGARPLIRPQDGQYRVGDAVIVDDGGKRYRAHVTAIDGGRYRIHYDGFGPDWTRLFDAAALLGYQPGYQPAARPAAARAFQVGDELEAQQNGRWSPARIVAVKGGQYRVHYDGQPSSRDEWVPAARLRSLPGGPVQTPRLAPGKYACTTQTMNSGGTVEFQPKGAVVLAANGTYQYLGFKTPSPGTYRADAASRALSFRGGHLDGGEATPIVQRPGRFYLTAPRIGERWTCGITK</sequence>
<reference evidence="3 4" key="1">
    <citation type="submission" date="2023-07" db="EMBL/GenBank/DDBJ databases">
        <title>Genomic Encyclopedia of Type Strains, Phase IV (KMG-IV): sequencing the most valuable type-strain genomes for metagenomic binning, comparative biology and taxonomic classification.</title>
        <authorList>
            <person name="Goeker M."/>
        </authorList>
    </citation>
    <scope>NUCLEOTIDE SEQUENCE [LARGE SCALE GENOMIC DNA]</scope>
    <source>
        <strain evidence="3 4">NIO-1023</strain>
    </source>
</reference>
<dbReference type="InterPro" id="IPR002999">
    <property type="entry name" value="Tudor"/>
</dbReference>
<comment type="caution">
    <text evidence="3">The sequence shown here is derived from an EMBL/GenBank/DDBJ whole genome shotgun (WGS) entry which is preliminary data.</text>
</comment>
<dbReference type="SMART" id="SM00333">
    <property type="entry name" value="TUDOR"/>
    <property type="match status" value="2"/>
</dbReference>
<feature type="chain" id="PRO_5046509772" description="Tudor domain-containing protein" evidence="1">
    <location>
        <begin position="18"/>
        <end position="275"/>
    </location>
</feature>
<evidence type="ECO:0000313" key="3">
    <source>
        <dbReference type="EMBL" id="MDP9764134.1"/>
    </source>
</evidence>
<dbReference type="SUPFAM" id="SSF54160">
    <property type="entry name" value="Chromo domain-like"/>
    <property type="match status" value="2"/>
</dbReference>
<dbReference type="InterPro" id="IPR008395">
    <property type="entry name" value="Agenet-like_dom"/>
</dbReference>
<dbReference type="EMBL" id="JAURUR010000003">
    <property type="protein sequence ID" value="MDP9764134.1"/>
    <property type="molecule type" value="Genomic_DNA"/>
</dbReference>